<protein>
    <recommendedName>
        <fullName evidence="3">DUF6286 domain-containing protein</fullName>
    </recommendedName>
</protein>
<comment type="caution">
    <text evidence="4">The sequence shown here is derived from an EMBL/GenBank/DDBJ whole genome shotgun (WGS) entry which is preliminary data.</text>
</comment>
<evidence type="ECO:0000313" key="4">
    <source>
        <dbReference type="EMBL" id="GGU81298.1"/>
    </source>
</evidence>
<feature type="compositionally biased region" description="Basic and acidic residues" evidence="1">
    <location>
        <begin position="200"/>
        <end position="209"/>
    </location>
</feature>
<sequence>MVSRDGERTDPGAGSVRKAPRLWAGRAATAAMVATVVLVVAGALLYDVVAVRAGQPARRWRAQVADELATRHLDDVWVLLGAGVSVLLGGWLLWLAITPGLRRWLVLRPYGGTDAAIERAGIGHLLADRAAGLRGIDHLRIRVGRRRVRVSVSGPVDPAVVQRQLREELGRVGLARPLRLDVRSWRGAAGGVADGAPDQPDDRAGEAAG</sequence>
<proteinExistence type="predicted"/>
<organism evidence="4 5">
    <name type="scientific">Kitasatospora aureofaciens</name>
    <name type="common">Streptomyces aureofaciens</name>
    <dbReference type="NCBI Taxonomy" id="1894"/>
    <lineage>
        <taxon>Bacteria</taxon>
        <taxon>Bacillati</taxon>
        <taxon>Actinomycetota</taxon>
        <taxon>Actinomycetes</taxon>
        <taxon>Kitasatosporales</taxon>
        <taxon>Streptomycetaceae</taxon>
        <taxon>Kitasatospora</taxon>
    </lineage>
</organism>
<dbReference type="AlphaFoldDB" id="A0A8H9HQF7"/>
<gene>
    <name evidence="4" type="ORF">GCM10010502_36780</name>
</gene>
<feature type="transmembrane region" description="Helical" evidence="2">
    <location>
        <begin position="76"/>
        <end position="97"/>
    </location>
</feature>
<name>A0A8H9HQF7_KITAU</name>
<feature type="region of interest" description="Disordered" evidence="1">
    <location>
        <begin position="188"/>
        <end position="209"/>
    </location>
</feature>
<reference evidence="4" key="1">
    <citation type="journal article" date="2014" name="Int. J. Syst. Evol. Microbiol.">
        <title>Complete genome sequence of Corynebacterium casei LMG S-19264T (=DSM 44701T), isolated from a smear-ripened cheese.</title>
        <authorList>
            <consortium name="US DOE Joint Genome Institute (JGI-PGF)"/>
            <person name="Walter F."/>
            <person name="Albersmeier A."/>
            <person name="Kalinowski J."/>
            <person name="Ruckert C."/>
        </authorList>
    </citation>
    <scope>NUCLEOTIDE SEQUENCE</scope>
    <source>
        <strain evidence="4">JCM 4434</strain>
    </source>
</reference>
<accession>A0A8H9HQF7</accession>
<dbReference type="Proteomes" id="UP000610124">
    <property type="component" value="Unassembled WGS sequence"/>
</dbReference>
<reference evidence="4" key="2">
    <citation type="submission" date="2020-09" db="EMBL/GenBank/DDBJ databases">
        <authorList>
            <person name="Sun Q."/>
            <person name="Ohkuma M."/>
        </authorList>
    </citation>
    <scope>NUCLEOTIDE SEQUENCE</scope>
    <source>
        <strain evidence="4">JCM 4434</strain>
    </source>
</reference>
<evidence type="ECO:0000256" key="2">
    <source>
        <dbReference type="SAM" id="Phobius"/>
    </source>
</evidence>
<keyword evidence="2" id="KW-0812">Transmembrane</keyword>
<evidence type="ECO:0000256" key="1">
    <source>
        <dbReference type="SAM" id="MobiDB-lite"/>
    </source>
</evidence>
<keyword evidence="2" id="KW-1133">Transmembrane helix</keyword>
<keyword evidence="2" id="KW-0472">Membrane</keyword>
<feature type="domain" description="DUF6286" evidence="3">
    <location>
        <begin position="87"/>
        <end position="183"/>
    </location>
</feature>
<evidence type="ECO:0000313" key="5">
    <source>
        <dbReference type="Proteomes" id="UP000610124"/>
    </source>
</evidence>
<feature type="transmembrane region" description="Helical" evidence="2">
    <location>
        <begin position="27"/>
        <end position="46"/>
    </location>
</feature>
<dbReference type="Pfam" id="PF19803">
    <property type="entry name" value="DUF6286"/>
    <property type="match status" value="1"/>
</dbReference>
<evidence type="ECO:0000259" key="3">
    <source>
        <dbReference type="Pfam" id="PF19803"/>
    </source>
</evidence>
<dbReference type="InterPro" id="IPR046253">
    <property type="entry name" value="DUF6286"/>
</dbReference>
<dbReference type="EMBL" id="BMUB01000007">
    <property type="protein sequence ID" value="GGU81298.1"/>
    <property type="molecule type" value="Genomic_DNA"/>
</dbReference>